<dbReference type="InterPro" id="IPR050266">
    <property type="entry name" value="AB_hydrolase_sf"/>
</dbReference>
<evidence type="ECO:0000259" key="1">
    <source>
        <dbReference type="Pfam" id="PF12697"/>
    </source>
</evidence>
<dbReference type="PANTHER" id="PTHR43798">
    <property type="entry name" value="MONOACYLGLYCEROL LIPASE"/>
    <property type="match status" value="1"/>
</dbReference>
<dbReference type="HOGENOM" id="CLU_020336_26_0_6"/>
<gene>
    <name evidence="2" type="ORF">CYCME_2343</name>
</gene>
<dbReference type="Proteomes" id="UP000015380">
    <property type="component" value="Chromosome"/>
</dbReference>
<evidence type="ECO:0000313" key="3">
    <source>
        <dbReference type="Proteomes" id="UP000015380"/>
    </source>
</evidence>
<dbReference type="InterPro" id="IPR000073">
    <property type="entry name" value="AB_hydrolase_1"/>
</dbReference>
<dbReference type="EMBL" id="CP005996">
    <property type="protein sequence ID" value="AGS40654.1"/>
    <property type="molecule type" value="Genomic_DNA"/>
</dbReference>
<feature type="domain" description="AB hydrolase-1" evidence="1">
    <location>
        <begin position="36"/>
        <end position="256"/>
    </location>
</feature>
<dbReference type="GO" id="GO:0016787">
    <property type="term" value="F:hydrolase activity"/>
    <property type="evidence" value="ECO:0007669"/>
    <property type="project" value="UniProtKB-KW"/>
</dbReference>
<protein>
    <submittedName>
        <fullName evidence="2">Hydrolase or acyltransferase (Alpha/beta hydrolase superfamily)</fullName>
    </submittedName>
</protein>
<keyword evidence="2" id="KW-0012">Acyltransferase</keyword>
<reference evidence="2 3" key="1">
    <citation type="submission" date="2013-05" db="EMBL/GenBank/DDBJ databases">
        <title>Between feast and famine: a lifestyle of most important marine PAH-degrading bacterium Cycloclasticus sp. 7ME.</title>
        <authorList>
            <person name="Yakimov M.M."/>
            <person name="Messina E."/>
            <person name="Genovese M."/>
            <person name="Denaro R."/>
            <person name="Crisafi F."/>
            <person name="Russo D."/>
            <person name="Cappello S."/>
            <person name="Santisi S."/>
            <person name="Smedile F."/>
            <person name="Golyshina O.V."/>
            <person name="Tran H."/>
            <person name="Pieper D.H."/>
            <person name="Golyshin P.N."/>
            <person name="Giuliano L."/>
        </authorList>
    </citation>
    <scope>NUCLEOTIDE SEQUENCE [LARGE SCALE GENOMIC DNA]</scope>
    <source>
        <strain evidence="2 3">78-ME</strain>
    </source>
</reference>
<dbReference type="PATRIC" id="fig|1198232.3.peg.2309"/>
<keyword evidence="2" id="KW-0378">Hydrolase</keyword>
<dbReference type="GO" id="GO:0016746">
    <property type="term" value="F:acyltransferase activity"/>
    <property type="evidence" value="ECO:0007669"/>
    <property type="project" value="UniProtKB-KW"/>
</dbReference>
<name>S5TAM0_9GAMM</name>
<keyword evidence="2" id="KW-0808">Transferase</keyword>
<proteinExistence type="predicted"/>
<dbReference type="AlphaFoldDB" id="S5TAM0"/>
<reference evidence="3" key="2">
    <citation type="journal article" date="2016" name="Environ. Microbiol. Rep.">
        <title>Analysis of defence systems and a conjugative IncP-1 plasmid in the marine polyaromatic hydrocarbons-degrading bacterium Cycloclasticus sp. 78-ME.</title>
        <authorList>
            <person name="Yakimov M.M."/>
            <person name="Crisafi F."/>
            <person name="Messina E."/>
            <person name="Smedile F."/>
            <person name="Lopatina A."/>
            <person name="Denaro R."/>
            <person name="Pieper D.H."/>
            <person name="Golyshin P.N."/>
            <person name="Giuliano L."/>
        </authorList>
    </citation>
    <scope>NUCLEOTIDE SEQUENCE [LARGE SCALE GENOMIC DNA]</scope>
    <source>
        <strain evidence="3">78-ME</strain>
    </source>
</reference>
<dbReference type="GO" id="GO:0016020">
    <property type="term" value="C:membrane"/>
    <property type="evidence" value="ECO:0007669"/>
    <property type="project" value="TreeGrafter"/>
</dbReference>
<dbReference type="SUPFAM" id="SSF53474">
    <property type="entry name" value="alpha/beta-Hydrolases"/>
    <property type="match status" value="1"/>
</dbReference>
<dbReference type="eggNOG" id="COG1073">
    <property type="taxonomic scope" value="Bacteria"/>
</dbReference>
<organism evidence="2 3">
    <name type="scientific">Cycloclasticus zancles 78-ME</name>
    <dbReference type="NCBI Taxonomy" id="1198232"/>
    <lineage>
        <taxon>Bacteria</taxon>
        <taxon>Pseudomonadati</taxon>
        <taxon>Pseudomonadota</taxon>
        <taxon>Gammaproteobacteria</taxon>
        <taxon>Thiotrichales</taxon>
        <taxon>Piscirickettsiaceae</taxon>
        <taxon>Cycloclasticus</taxon>
    </lineage>
</organism>
<dbReference type="Gene3D" id="3.40.50.1820">
    <property type="entry name" value="alpha/beta hydrolase"/>
    <property type="match status" value="1"/>
</dbReference>
<dbReference type="PANTHER" id="PTHR43798:SF33">
    <property type="entry name" value="HYDROLASE, PUTATIVE (AFU_ORTHOLOGUE AFUA_2G14860)-RELATED"/>
    <property type="match status" value="1"/>
</dbReference>
<dbReference type="KEGG" id="cza:CYCME_2343"/>
<evidence type="ECO:0000313" key="2">
    <source>
        <dbReference type="EMBL" id="AGS40654.1"/>
    </source>
</evidence>
<sequence length="268" mass="30029">MKQDFDLVDETKYLNIDGKNIEYQWVIEPKQDQGVIVFLHEGLGCKDMWKGFPKKLAQQTGLAALTYSRAGYGLSSSIQLPRNQNYMQDEGIDVLPKLLSALGIQKSVLFGHSDGGSIALINTGAHPNSSVQAIILEAPHVFIEKKTVDSITQVAKNYQNSHLKKALSKYHGDNLDCAFYGFVDTWLNPVYAKNWNIEGYVKNVNVPTLLFQGDNDEFGTSEQVNRIQTQIKGEFEAVMIENCGHVPHVEQPDIVLKRSTDFLKRLAV</sequence>
<accession>S5TAM0</accession>
<keyword evidence="3" id="KW-1185">Reference proteome</keyword>
<dbReference type="InterPro" id="IPR029058">
    <property type="entry name" value="AB_hydrolase_fold"/>
</dbReference>
<dbReference type="Pfam" id="PF12697">
    <property type="entry name" value="Abhydrolase_6"/>
    <property type="match status" value="1"/>
</dbReference>